<dbReference type="Proteomes" id="UP000274822">
    <property type="component" value="Unassembled WGS sequence"/>
</dbReference>
<name>A0A433Q3J6_9FUNG</name>
<evidence type="ECO:0000313" key="1">
    <source>
        <dbReference type="EMBL" id="RUS24391.1"/>
    </source>
</evidence>
<organism evidence="1 2">
    <name type="scientific">Jimgerdemannia flammicorona</name>
    <dbReference type="NCBI Taxonomy" id="994334"/>
    <lineage>
        <taxon>Eukaryota</taxon>
        <taxon>Fungi</taxon>
        <taxon>Fungi incertae sedis</taxon>
        <taxon>Mucoromycota</taxon>
        <taxon>Mucoromycotina</taxon>
        <taxon>Endogonomycetes</taxon>
        <taxon>Endogonales</taxon>
        <taxon>Endogonaceae</taxon>
        <taxon>Jimgerdemannia</taxon>
    </lineage>
</organism>
<comment type="caution">
    <text evidence="1">The sequence shown here is derived from an EMBL/GenBank/DDBJ whole genome shotgun (WGS) entry which is preliminary data.</text>
</comment>
<reference evidence="1 2" key="1">
    <citation type="journal article" date="2018" name="New Phytol.">
        <title>Phylogenomics of Endogonaceae and evolution of mycorrhizas within Mucoromycota.</title>
        <authorList>
            <person name="Chang Y."/>
            <person name="Desiro A."/>
            <person name="Na H."/>
            <person name="Sandor L."/>
            <person name="Lipzen A."/>
            <person name="Clum A."/>
            <person name="Barry K."/>
            <person name="Grigoriev I.V."/>
            <person name="Martin F.M."/>
            <person name="Stajich J.E."/>
            <person name="Smith M.E."/>
            <person name="Bonito G."/>
            <person name="Spatafora J.W."/>
        </authorList>
    </citation>
    <scope>NUCLEOTIDE SEQUENCE [LARGE SCALE GENOMIC DNA]</scope>
    <source>
        <strain evidence="1 2">AD002</strain>
    </source>
</reference>
<proteinExistence type="predicted"/>
<accession>A0A433Q3J6</accession>
<dbReference type="AlphaFoldDB" id="A0A433Q3J6"/>
<keyword evidence="2" id="KW-1185">Reference proteome</keyword>
<dbReference type="EMBL" id="RBNJ01016170">
    <property type="protein sequence ID" value="RUS24391.1"/>
    <property type="molecule type" value="Genomic_DNA"/>
</dbReference>
<gene>
    <name evidence="1" type="ORF">BC938DRAFT_473656</name>
</gene>
<protein>
    <submittedName>
        <fullName evidence="1">Uncharacterized protein</fullName>
    </submittedName>
</protein>
<evidence type="ECO:0000313" key="2">
    <source>
        <dbReference type="Proteomes" id="UP000274822"/>
    </source>
</evidence>
<sequence>MGERGPGGAGGLPRGPVVISDLLSGGPMGFAQLTKRSDHTGVADGFVWGISGEVLKVRPVNVQRPIHFSPTPPAQNKVAAKHGKQKDKSEEWILAIRRTGECGHVCKREFFRRVLATQTIASFCDTGTMSRTSTTIIAGSVSKSSAITIQSAPFTSRLTLQYLSIVD</sequence>